<accession>A0AAE1GZV0</accession>
<reference evidence="2" key="2">
    <citation type="journal article" date="2023" name="BMC Genomics">
        <title>Pest status, molecular evolution, and epigenetic factors derived from the genome assembly of Frankliniella fusca, a thysanopteran phytovirus vector.</title>
        <authorList>
            <person name="Catto M.A."/>
            <person name="Labadie P.E."/>
            <person name="Jacobson A.L."/>
            <person name="Kennedy G.G."/>
            <person name="Srinivasan R."/>
            <person name="Hunt B.G."/>
        </authorList>
    </citation>
    <scope>NUCLEOTIDE SEQUENCE</scope>
    <source>
        <strain evidence="2">PL_HMW_Pooled</strain>
    </source>
</reference>
<dbReference type="EMBL" id="JAHWGI010000290">
    <property type="protein sequence ID" value="KAK3912119.1"/>
    <property type="molecule type" value="Genomic_DNA"/>
</dbReference>
<dbReference type="Proteomes" id="UP001219518">
    <property type="component" value="Unassembled WGS sequence"/>
</dbReference>
<keyword evidence="3" id="KW-1185">Reference proteome</keyword>
<name>A0AAE1GZV0_9NEOP</name>
<feature type="non-terminal residue" evidence="2">
    <location>
        <position position="1"/>
    </location>
</feature>
<comment type="caution">
    <text evidence="2">The sequence shown here is derived from an EMBL/GenBank/DDBJ whole genome shotgun (WGS) entry which is preliminary data.</text>
</comment>
<protein>
    <submittedName>
        <fullName evidence="2">tRNA pseudouridine synthase A</fullName>
    </submittedName>
</protein>
<reference evidence="2" key="1">
    <citation type="submission" date="2021-07" db="EMBL/GenBank/DDBJ databases">
        <authorList>
            <person name="Catto M.A."/>
            <person name="Jacobson A."/>
            <person name="Kennedy G."/>
            <person name="Labadie P."/>
            <person name="Hunt B.G."/>
            <person name="Srinivasan R."/>
        </authorList>
    </citation>
    <scope>NUCLEOTIDE SEQUENCE</scope>
    <source>
        <strain evidence="2">PL_HMW_Pooled</strain>
        <tissue evidence="2">Head</tissue>
    </source>
</reference>
<gene>
    <name evidence="2" type="ORF">KUF71_021689</name>
</gene>
<feature type="compositionally biased region" description="Low complexity" evidence="1">
    <location>
        <begin position="19"/>
        <end position="38"/>
    </location>
</feature>
<dbReference type="AlphaFoldDB" id="A0AAE1GZV0"/>
<evidence type="ECO:0000256" key="1">
    <source>
        <dbReference type="SAM" id="MobiDB-lite"/>
    </source>
</evidence>
<organism evidence="2 3">
    <name type="scientific">Frankliniella fusca</name>
    <dbReference type="NCBI Taxonomy" id="407009"/>
    <lineage>
        <taxon>Eukaryota</taxon>
        <taxon>Metazoa</taxon>
        <taxon>Ecdysozoa</taxon>
        <taxon>Arthropoda</taxon>
        <taxon>Hexapoda</taxon>
        <taxon>Insecta</taxon>
        <taxon>Pterygota</taxon>
        <taxon>Neoptera</taxon>
        <taxon>Paraneoptera</taxon>
        <taxon>Thysanoptera</taxon>
        <taxon>Terebrantia</taxon>
        <taxon>Thripoidea</taxon>
        <taxon>Thripidae</taxon>
        <taxon>Frankliniella</taxon>
    </lineage>
</organism>
<evidence type="ECO:0000313" key="2">
    <source>
        <dbReference type="EMBL" id="KAK3912119.1"/>
    </source>
</evidence>
<evidence type="ECO:0000313" key="3">
    <source>
        <dbReference type="Proteomes" id="UP001219518"/>
    </source>
</evidence>
<feature type="region of interest" description="Disordered" evidence="1">
    <location>
        <begin position="1"/>
        <end position="46"/>
    </location>
</feature>
<sequence length="575" mass="64525">KRADLETPPGGKDVFPVFRSPSLSPSKCKSKLSPGSSPSRKRSNLTLKQGASQNNKILRYLQPKRLLNRFEAQDAVSVENPCSELENKENKIVNGFKRLQIEGVSNVPYSSPASVTPLKKSSSFEQCLDVKVVLVKVDDHHFGEHSYCMKHLSPRKHCCKRAAECVAQAVDKLIDEDINNPCQRLGIPSPICLSSYGCNHFKEDSSYSAYQENLYSTMVDVDLPVAMLRACCQELSSNHYPSPALIHSIFALMKKSSDQRVLALGKSYLKRALDKHPPCNPKMRGYYIHILNSSVSMVKIPSGLWGLRNLEFFESILGELESHIEKSLDPKQLQEKMKVSGVRKKTLPARLRQSPSPLKKTRQRRTKDITDIPEKTDIVAESCMDLLSEAAVKKRLDAEEALEKMADVDKTSHIFDRFETLVDILEWDLVVWLAKDGVKTNIRDRTMCPLVVLALWRPEADTGFDSSHCRRIFSMYGSAWILNFHPRHLKTLARFIGLIAEVTRASEPNFGNVYPSIGDGCENLARKLSEVLGNPLLGETRTKALAMIKPEWLKMLTSSNLLNVSPTLASLSTCL</sequence>
<proteinExistence type="predicted"/>